<proteinExistence type="predicted"/>
<evidence type="ECO:0000313" key="1">
    <source>
        <dbReference type="EMBL" id="JAS93879.1"/>
    </source>
</evidence>
<protein>
    <submittedName>
        <fullName evidence="1">Uncharacterized protein</fullName>
    </submittedName>
</protein>
<gene>
    <name evidence="1" type="ORF">g.58712</name>
</gene>
<name>A0A1B6J3X8_9HEMI</name>
<sequence length="101" mass="11408">AHSAISLALSTAGNVTVPSKLKSIIRLARRKHPYDVHSMENSDFLDFMALAKQLRILTVRKDDKGGNIVDWPSMVEYMVLKKEPCKLFFSKQAMWTVSTVV</sequence>
<accession>A0A1B6J3X8</accession>
<dbReference type="AlphaFoldDB" id="A0A1B6J3X8"/>
<feature type="non-terminal residue" evidence="1">
    <location>
        <position position="1"/>
    </location>
</feature>
<reference evidence="1" key="1">
    <citation type="submission" date="2015-11" db="EMBL/GenBank/DDBJ databases">
        <title>De novo transcriptome assembly of four potential Pierce s Disease insect vectors from Arizona vineyards.</title>
        <authorList>
            <person name="Tassone E.E."/>
        </authorList>
    </citation>
    <scope>NUCLEOTIDE SEQUENCE</scope>
</reference>
<organism evidence="1">
    <name type="scientific">Homalodisca liturata</name>
    <dbReference type="NCBI Taxonomy" id="320908"/>
    <lineage>
        <taxon>Eukaryota</taxon>
        <taxon>Metazoa</taxon>
        <taxon>Ecdysozoa</taxon>
        <taxon>Arthropoda</taxon>
        <taxon>Hexapoda</taxon>
        <taxon>Insecta</taxon>
        <taxon>Pterygota</taxon>
        <taxon>Neoptera</taxon>
        <taxon>Paraneoptera</taxon>
        <taxon>Hemiptera</taxon>
        <taxon>Auchenorrhyncha</taxon>
        <taxon>Membracoidea</taxon>
        <taxon>Cicadellidae</taxon>
        <taxon>Cicadellinae</taxon>
        <taxon>Proconiini</taxon>
        <taxon>Homalodisca</taxon>
    </lineage>
</organism>
<dbReference type="EMBL" id="GECU01013827">
    <property type="protein sequence ID" value="JAS93879.1"/>
    <property type="molecule type" value="Transcribed_RNA"/>
</dbReference>